<gene>
    <name evidence="2" type="ORF">FNQ90_15390</name>
</gene>
<dbReference type="SUPFAM" id="SSF52833">
    <property type="entry name" value="Thioredoxin-like"/>
    <property type="match status" value="1"/>
</dbReference>
<organism evidence="2 3">
    <name type="scientific">Streptomyces alkaliphilus</name>
    <dbReference type="NCBI Taxonomy" id="1472722"/>
    <lineage>
        <taxon>Bacteria</taxon>
        <taxon>Bacillati</taxon>
        <taxon>Actinomycetota</taxon>
        <taxon>Actinomycetes</taxon>
        <taxon>Kitasatosporales</taxon>
        <taxon>Streptomycetaceae</taxon>
        <taxon>Streptomyces</taxon>
    </lineage>
</organism>
<comment type="caution">
    <text evidence="2">The sequence shown here is derived from an EMBL/GenBank/DDBJ whole genome shotgun (WGS) entry which is preliminary data.</text>
</comment>
<accession>A0A7W3TEW4</accession>
<dbReference type="AlphaFoldDB" id="A0A7W3TEW4"/>
<feature type="region of interest" description="Disordered" evidence="1">
    <location>
        <begin position="119"/>
        <end position="141"/>
    </location>
</feature>
<reference evidence="3" key="1">
    <citation type="submission" date="2019-10" db="EMBL/GenBank/DDBJ databases">
        <title>Streptomyces sp. nov., a novel actinobacterium isolated from alkaline environment.</title>
        <authorList>
            <person name="Golinska P."/>
        </authorList>
    </citation>
    <scope>NUCLEOTIDE SEQUENCE [LARGE SCALE GENOMIC DNA]</scope>
    <source>
        <strain evidence="3">DSM 42118</strain>
    </source>
</reference>
<evidence type="ECO:0000256" key="1">
    <source>
        <dbReference type="SAM" id="MobiDB-lite"/>
    </source>
</evidence>
<name>A0A7W3TEW4_9ACTN</name>
<protein>
    <submittedName>
        <fullName evidence="2">(2Fe-2S) ferredoxin domain-containing protein</fullName>
    </submittedName>
</protein>
<proteinExistence type="predicted"/>
<evidence type="ECO:0000313" key="3">
    <source>
        <dbReference type="Proteomes" id="UP000538929"/>
    </source>
</evidence>
<keyword evidence="3" id="KW-1185">Reference proteome</keyword>
<dbReference type="Proteomes" id="UP000538929">
    <property type="component" value="Unassembled WGS sequence"/>
</dbReference>
<sequence>MPVAASRLSPRGERPCSVVICRGCCCGNPAKDPGTDHTGQLLRLREAEADSAGRLRVRVSDCLGPCGKANVLVVTPSSEGRRRGGRPVWLGWVNGAEVTEEVLEWVAAGGPGVVEPPVTLDLHEVPPGDPARPGPRRGRRG</sequence>
<dbReference type="RefSeq" id="WP_182606926.1">
    <property type="nucleotide sequence ID" value="NZ_VKHT01000493.1"/>
</dbReference>
<evidence type="ECO:0000313" key="2">
    <source>
        <dbReference type="EMBL" id="MBB0245447.1"/>
    </source>
</evidence>
<dbReference type="EMBL" id="VKHT01000493">
    <property type="protein sequence ID" value="MBB0245447.1"/>
    <property type="molecule type" value="Genomic_DNA"/>
</dbReference>
<dbReference type="InterPro" id="IPR036249">
    <property type="entry name" value="Thioredoxin-like_sf"/>
</dbReference>